<dbReference type="GO" id="GO:0006508">
    <property type="term" value="P:proteolysis"/>
    <property type="evidence" value="ECO:0007669"/>
    <property type="project" value="UniProtKB-KW"/>
</dbReference>
<proteinExistence type="inferred from homology"/>
<feature type="chain" id="PRO_5044533634" description="Serine protease" evidence="6">
    <location>
        <begin position="25"/>
        <end position="444"/>
    </location>
</feature>
<dbReference type="Proteomes" id="UP000015750">
    <property type="component" value="Unassembled WGS sequence"/>
</dbReference>
<organism evidence="8 9">
    <name type="scientific">Enterococcus faecalis RP2S-4</name>
    <dbReference type="NCBI Taxonomy" id="1244145"/>
    <lineage>
        <taxon>Bacteria</taxon>
        <taxon>Bacillati</taxon>
        <taxon>Bacillota</taxon>
        <taxon>Bacilli</taxon>
        <taxon>Lactobacillales</taxon>
        <taxon>Enterococcaceae</taxon>
        <taxon>Enterococcus</taxon>
    </lineage>
</organism>
<reference evidence="8 9" key="1">
    <citation type="submission" date="2013-06" db="EMBL/GenBank/DDBJ databases">
        <authorList>
            <person name="Weinstock G."/>
            <person name="Sodergren E."/>
            <person name="Lobos E.A."/>
            <person name="Fulton L."/>
            <person name="Fulton R."/>
            <person name="Courtney L."/>
            <person name="Fronick C."/>
            <person name="O'Laughlin M."/>
            <person name="Godfrey J."/>
            <person name="Wilson R.M."/>
            <person name="Miner T."/>
            <person name="Farmer C."/>
            <person name="Delehaunty K."/>
            <person name="Cordes M."/>
            <person name="Minx P."/>
            <person name="Tomlinson C."/>
            <person name="Chen J."/>
            <person name="Wollam A."/>
            <person name="Pepin K.H."/>
            <person name="Bhonagiri V."/>
            <person name="Zhang X."/>
            <person name="Warren W."/>
            <person name="Mitreva M."/>
            <person name="Mardis E.R."/>
            <person name="Wilson R.K."/>
        </authorList>
    </citation>
    <scope>NUCLEOTIDE SEQUENCE [LARGE SCALE GENOMIC DNA]</scope>
    <source>
        <strain evidence="8 9">RP2S-4</strain>
    </source>
</reference>
<evidence type="ECO:0000256" key="4">
    <source>
        <dbReference type="ARBA" id="ARBA00022801"/>
    </source>
</evidence>
<evidence type="ECO:0000256" key="1">
    <source>
        <dbReference type="ARBA" id="ARBA00008764"/>
    </source>
</evidence>
<comment type="caution">
    <text evidence="8">The sequence shown here is derived from an EMBL/GenBank/DDBJ whole genome shotgun (WGS) entry which is preliminary data.</text>
</comment>
<name>A0ABC9TIN6_ENTFL</name>
<dbReference type="InterPro" id="IPR008256">
    <property type="entry name" value="Peptidase_S1B"/>
</dbReference>
<evidence type="ECO:0000256" key="3">
    <source>
        <dbReference type="ARBA" id="ARBA00022729"/>
    </source>
</evidence>
<dbReference type="Gene3D" id="2.40.10.10">
    <property type="entry name" value="Trypsin-like serine proteases"/>
    <property type="match status" value="2"/>
</dbReference>
<keyword evidence="5 6" id="KW-0720">Serine protease</keyword>
<dbReference type="InterPro" id="IPR018114">
    <property type="entry name" value="TRYPSIN_HIS"/>
</dbReference>
<dbReference type="PROSITE" id="PS00134">
    <property type="entry name" value="TRYPSIN_HIS"/>
    <property type="match status" value="1"/>
</dbReference>
<feature type="domain" description="Peptidase S1" evidence="7">
    <location>
        <begin position="124"/>
        <end position="297"/>
    </location>
</feature>
<dbReference type="InterPro" id="IPR043504">
    <property type="entry name" value="Peptidase_S1_PA_chymotrypsin"/>
</dbReference>
<evidence type="ECO:0000256" key="6">
    <source>
        <dbReference type="RuleBase" id="RU004296"/>
    </source>
</evidence>
<protein>
    <recommendedName>
        <fullName evidence="6">Serine protease</fullName>
        <ecNumber evidence="6">3.4.21.-</ecNumber>
    </recommendedName>
</protein>
<dbReference type="SUPFAM" id="SSF50494">
    <property type="entry name" value="Trypsin-like serine proteases"/>
    <property type="match status" value="1"/>
</dbReference>
<feature type="signal peptide" evidence="6">
    <location>
        <begin position="1"/>
        <end position="24"/>
    </location>
</feature>
<evidence type="ECO:0000259" key="7">
    <source>
        <dbReference type="Pfam" id="PF00089"/>
    </source>
</evidence>
<accession>A0ABC9TIN6</accession>
<dbReference type="Pfam" id="PF07538">
    <property type="entry name" value="ChW"/>
    <property type="match status" value="3"/>
</dbReference>
<evidence type="ECO:0000256" key="2">
    <source>
        <dbReference type="ARBA" id="ARBA00022670"/>
    </source>
</evidence>
<dbReference type="PRINTS" id="PR00839">
    <property type="entry name" value="V8PROTEASE"/>
</dbReference>
<comment type="similarity">
    <text evidence="1 6">Belongs to the peptidase S1B family.</text>
</comment>
<keyword evidence="4 6" id="KW-0378">Hydrolase</keyword>
<dbReference type="AlphaFoldDB" id="A0ABC9TIN6"/>
<dbReference type="EC" id="3.4.21.-" evidence="6"/>
<keyword evidence="3 6" id="KW-0732">Signal</keyword>
<dbReference type="EMBL" id="ATIR01000079">
    <property type="protein sequence ID" value="EPI06271.1"/>
    <property type="molecule type" value="Genomic_DNA"/>
</dbReference>
<dbReference type="PANTHER" id="PTHR15462:SF8">
    <property type="entry name" value="SERINE PROTEASE"/>
    <property type="match status" value="1"/>
</dbReference>
<evidence type="ECO:0000256" key="5">
    <source>
        <dbReference type="ARBA" id="ARBA00022825"/>
    </source>
</evidence>
<gene>
    <name evidence="8" type="ORF">D358_02132</name>
</gene>
<dbReference type="RefSeq" id="WP_002361105.1">
    <property type="nucleotide sequence ID" value="NZ_KE351831.1"/>
</dbReference>
<dbReference type="GO" id="GO:0008236">
    <property type="term" value="F:serine-type peptidase activity"/>
    <property type="evidence" value="ECO:0007669"/>
    <property type="project" value="UniProtKB-KW"/>
</dbReference>
<dbReference type="InterPro" id="IPR006637">
    <property type="entry name" value="ChW"/>
</dbReference>
<dbReference type="InterPro" id="IPR001254">
    <property type="entry name" value="Trypsin_dom"/>
</dbReference>
<keyword evidence="2 6" id="KW-0645">Protease</keyword>
<dbReference type="InterPro" id="IPR009003">
    <property type="entry name" value="Peptidase_S1_PA"/>
</dbReference>
<dbReference type="InterPro" id="IPR050966">
    <property type="entry name" value="Glutamyl_endopeptidase"/>
</dbReference>
<dbReference type="PANTHER" id="PTHR15462">
    <property type="entry name" value="SERINE PROTEASE"/>
    <property type="match status" value="1"/>
</dbReference>
<dbReference type="Pfam" id="PF00089">
    <property type="entry name" value="Trypsin"/>
    <property type="match status" value="1"/>
</dbReference>
<sequence>MKKSNLVFGILLCFISFSSVKVHAQDALDTVYDDGTLSEFSIQETLSEVVDTEAVDVNSVSEQGFIPEIPANATYISDREEAITSEPSAEKILGTDNRKIVSNTTIDPYKKIAFLLITYPNGKKFIGSGNLVSSDTVLTAGHCLYDKDMGGFAKSIAVYPGYNGNYAPFGVAYSKKLMTVRAWVDSSSPQHDIGAIKLDRPIGSKVGWFGLTTNPTSPITLSGYHGDLNRKMGTETGNISRLTTNNVYYQLDSTGGSSGSGVYNNNKQILAVHAYGSNYGNYGTRINTDKLNVVKSWITLNPVAPTNTTGVNYNSHVAELGWLVNVANGGTSGTTGQNRRMEAIKININDSKFAGSIQYRTHVKDKGWLNWVSNGTVSGTTGQKRQMEAIQIKLTGELSSAYNIQYRTHLQNKGWTSWVSNGATSGTTGQNRQMEAIQIRLVKK</sequence>
<dbReference type="SMART" id="SM00728">
    <property type="entry name" value="ChW"/>
    <property type="match status" value="3"/>
</dbReference>
<evidence type="ECO:0000313" key="8">
    <source>
        <dbReference type="EMBL" id="EPI06271.1"/>
    </source>
</evidence>
<evidence type="ECO:0000313" key="9">
    <source>
        <dbReference type="Proteomes" id="UP000015750"/>
    </source>
</evidence>